<feature type="compositionally biased region" description="Basic and acidic residues" evidence="2">
    <location>
        <begin position="347"/>
        <end position="362"/>
    </location>
</feature>
<proteinExistence type="predicted"/>
<reference evidence="3" key="1">
    <citation type="submission" date="2021-02" db="EMBL/GenBank/DDBJ databases">
        <authorList>
            <person name="Dougan E. K."/>
            <person name="Rhodes N."/>
            <person name="Thang M."/>
            <person name="Chan C."/>
        </authorList>
    </citation>
    <scope>NUCLEOTIDE SEQUENCE</scope>
</reference>
<feature type="compositionally biased region" description="Polar residues" evidence="2">
    <location>
        <begin position="548"/>
        <end position="557"/>
    </location>
</feature>
<feature type="region of interest" description="Disordered" evidence="2">
    <location>
        <begin position="1029"/>
        <end position="1055"/>
    </location>
</feature>
<comment type="caution">
    <text evidence="3">The sequence shown here is derived from an EMBL/GenBank/DDBJ whole genome shotgun (WGS) entry which is preliminary data.</text>
</comment>
<dbReference type="Proteomes" id="UP000604046">
    <property type="component" value="Unassembled WGS sequence"/>
</dbReference>
<dbReference type="OrthoDB" id="426543at2759"/>
<evidence type="ECO:0000256" key="1">
    <source>
        <dbReference type="SAM" id="Coils"/>
    </source>
</evidence>
<keyword evidence="1" id="KW-0175">Coiled coil</keyword>
<name>A0A812UPS7_9DINO</name>
<feature type="compositionally biased region" description="Polar residues" evidence="2">
    <location>
        <begin position="618"/>
        <end position="627"/>
    </location>
</feature>
<gene>
    <name evidence="3" type="primary">CPK16</name>
    <name evidence="3" type="ORF">SNAT2548_LOCUS32612</name>
</gene>
<accession>A0A812UPS7</accession>
<protein>
    <submittedName>
        <fullName evidence="3">CPK16 protein</fullName>
    </submittedName>
</protein>
<evidence type="ECO:0000313" key="3">
    <source>
        <dbReference type="EMBL" id="CAE7572296.1"/>
    </source>
</evidence>
<keyword evidence="4" id="KW-1185">Reference proteome</keyword>
<feature type="region of interest" description="Disordered" evidence="2">
    <location>
        <begin position="1248"/>
        <end position="1291"/>
    </location>
</feature>
<organism evidence="3 4">
    <name type="scientific">Symbiodinium natans</name>
    <dbReference type="NCBI Taxonomy" id="878477"/>
    <lineage>
        <taxon>Eukaryota</taxon>
        <taxon>Sar</taxon>
        <taxon>Alveolata</taxon>
        <taxon>Dinophyceae</taxon>
        <taxon>Suessiales</taxon>
        <taxon>Symbiodiniaceae</taxon>
        <taxon>Symbiodinium</taxon>
    </lineage>
</organism>
<feature type="region of interest" description="Disordered" evidence="2">
    <location>
        <begin position="347"/>
        <end position="395"/>
    </location>
</feature>
<feature type="region of interest" description="Disordered" evidence="2">
    <location>
        <begin position="538"/>
        <end position="557"/>
    </location>
</feature>
<feature type="compositionally biased region" description="Polar residues" evidence="2">
    <location>
        <begin position="379"/>
        <end position="389"/>
    </location>
</feature>
<evidence type="ECO:0000256" key="2">
    <source>
        <dbReference type="SAM" id="MobiDB-lite"/>
    </source>
</evidence>
<feature type="coiled-coil region" evidence="1">
    <location>
        <begin position="828"/>
        <end position="855"/>
    </location>
</feature>
<evidence type="ECO:0000313" key="4">
    <source>
        <dbReference type="Proteomes" id="UP000604046"/>
    </source>
</evidence>
<feature type="region of interest" description="Disordered" evidence="2">
    <location>
        <begin position="574"/>
        <end position="634"/>
    </location>
</feature>
<dbReference type="EMBL" id="CAJNDS010002717">
    <property type="protein sequence ID" value="CAE7572296.1"/>
    <property type="molecule type" value="Genomic_DNA"/>
</dbReference>
<sequence length="1291" mass="142580">MSTYHVVEFPRLYVGVASRMLQKQLFPDPEETRTFLVEDDSRLPWQMVGEADIRWSWCFKPRDEMGKDLAMCLQQFDNDREEFEAKVVQWLQGGGVPVSSMPVRSSMALGSFRDSLSLDGLMSMSMGMGSIEVAPPQLMHLEERLERLGTEVFNMKRAQDVDHVRKVDKEDLQLVVARLGALEKFNIPDLKIRIEALEGDTKFSAQNLVELREKVFKVEAVAAPRSELAKVQNGFEELRSDHQAMKVELKEASASMYNANRKFIHELQEVKSWTQNSITVLHKQKVDSPDLAAITDKVLKLEQSIKDNRRILGDGGGQEINAVVRRIILNLEDKIMVLEKKIDALADGRPPKDIMPRNESPAHKHAVSHSSEVQEARESQPSGQETLQSLHRPHEAALQSVSEELTAMTDAPGMQLLAEFSVSRPDCASTGTAYRGCGQTEAGHLRQQGQLSQAMRAVHVKAAAYLSPLVDGCRLLFRARICTHAWVKVFDTGRTGEKMSQAQHMRSSFVQRLEAMSLSSSPCLDACHRRSLRDIVDTDSDAREASEGDTTQHMSRFSTVRRAPLLATAAVEPRRELARHRSTSGAFGDPEPCLPPSRRPEPLEISEGPIRMGHKVQGSPSELSTAPTAHEDAAAHDPVDPGAMAGCQISSPVGSVALVSAEFDADSAGRILAESRWSSLRDESCPVRKHSLPAPVPARTAEQDNADETVAGLQERLNVLLELAGTSRSSARIPQASVEELETDLVQVTGRARRLWKAVESGEVMVRDLEARLEKSASSSSAAPVVQTSGPEEASLRIAHASHRQPEARTWQEEQELAERIVHLDHGLREADAKAADERRKSTRLRARIARMRQEYQNCISEVAGSRNAIERYRAEGVRWRGILQSQQDQERERRQADSKLKSRLSGLAVQPVPVGEEDSTLKIAKHVGQCLAEAWRAGAARRAEKEKLQGHRSKLESLLFTAKADMELETQRLVRAEEELQRLVADQRARERVVKEEYAVARATNSLLSEERSVWLQTRPKLLNLLESGRQVPGGGASKPMQEGRSASPREGMGPAQALRAAERENKELQATIAALEKDKVFSPGPPLPEKVHNVSLNCPASENFVESGLGQEGAGTMGESLPCRGQQNLELASRLHVYVQSSSIEGMDDEGTALSLNRVQVMIAAAARQLVAGNKWITKEVFDGRLDQIRSEYLKELRQIQARLEDQSSSKALGVTPVVTVSSKLPKMMLQHMPNEATAAIHAEAPDRLGTAPASGTRPIPAVALPLSARGGALRPSTVDSRPRKGRDR</sequence>